<dbReference type="InParanoid" id="C3ZQM4"/>
<dbReference type="PANTHER" id="PTHR24228:SF72">
    <property type="entry name" value="G-PROTEIN COUPLED RECEPTORS FAMILY 1 PROFILE DOMAIN-CONTAINING PROTEIN"/>
    <property type="match status" value="1"/>
</dbReference>
<evidence type="ECO:0000256" key="2">
    <source>
        <dbReference type="ARBA" id="ARBA00022475"/>
    </source>
</evidence>
<dbReference type="SUPFAM" id="SSF81321">
    <property type="entry name" value="Family A G protein-coupled receptor-like"/>
    <property type="match status" value="1"/>
</dbReference>
<keyword evidence="9" id="KW-0863">Zinc-finger</keyword>
<dbReference type="InterPro" id="IPR017452">
    <property type="entry name" value="GPCR_Rhodpsn_7TM"/>
</dbReference>
<feature type="domain" description="G-protein coupled receptors family 1 profile" evidence="13">
    <location>
        <begin position="79"/>
        <end position="453"/>
    </location>
</feature>
<keyword evidence="9" id="KW-0479">Metal-binding</keyword>
<reference evidence="14" key="1">
    <citation type="journal article" date="2008" name="Nature">
        <title>The amphioxus genome and the evolution of the chordate karyotype.</title>
        <authorList>
            <consortium name="US DOE Joint Genome Institute (JGI-PGF)"/>
            <person name="Putnam N.H."/>
            <person name="Butts T."/>
            <person name="Ferrier D.E.K."/>
            <person name="Furlong R.F."/>
            <person name="Hellsten U."/>
            <person name="Kawashima T."/>
            <person name="Robinson-Rechavi M."/>
            <person name="Shoguchi E."/>
            <person name="Terry A."/>
            <person name="Yu J.-K."/>
            <person name="Benito-Gutierrez E.L."/>
            <person name="Dubchak I."/>
            <person name="Garcia-Fernandez J."/>
            <person name="Gibson-Brown J.J."/>
            <person name="Grigoriev I.V."/>
            <person name="Horton A.C."/>
            <person name="de Jong P.J."/>
            <person name="Jurka J."/>
            <person name="Kapitonov V.V."/>
            <person name="Kohara Y."/>
            <person name="Kuroki Y."/>
            <person name="Lindquist E."/>
            <person name="Lucas S."/>
            <person name="Osoegawa K."/>
            <person name="Pennacchio L.A."/>
            <person name="Salamov A.A."/>
            <person name="Satou Y."/>
            <person name="Sauka-Spengler T."/>
            <person name="Schmutz J."/>
            <person name="Shin-I T."/>
            <person name="Toyoda A."/>
            <person name="Bronner-Fraser M."/>
            <person name="Fujiyama A."/>
            <person name="Holland L.Z."/>
            <person name="Holland P.W.H."/>
            <person name="Satoh N."/>
            <person name="Rokhsar D.S."/>
        </authorList>
    </citation>
    <scope>NUCLEOTIDE SEQUENCE [LARGE SCALE GENOMIC DNA]</scope>
    <source>
        <strain evidence="14">S238N-H82</strain>
        <tissue evidence="14">Testes</tissue>
    </source>
</reference>
<evidence type="ECO:0000256" key="7">
    <source>
        <dbReference type="ARBA" id="ARBA00023170"/>
    </source>
</evidence>
<dbReference type="SUPFAM" id="SSF57667">
    <property type="entry name" value="beta-beta-alpha zinc fingers"/>
    <property type="match status" value="1"/>
</dbReference>
<feature type="region of interest" description="Disordered" evidence="10">
    <location>
        <begin position="299"/>
        <end position="363"/>
    </location>
</feature>
<dbReference type="eggNOG" id="KOG2461">
    <property type="taxonomic scope" value="Eukaryota"/>
</dbReference>
<keyword evidence="5" id="KW-0297">G-protein coupled receptor</keyword>
<dbReference type="AlphaFoldDB" id="C3ZQM4"/>
<feature type="domain" description="C2H2-type" evidence="12">
    <location>
        <begin position="19"/>
        <end position="46"/>
    </location>
</feature>
<feature type="transmembrane region" description="Helical" evidence="11">
    <location>
        <begin position="436"/>
        <end position="456"/>
    </location>
</feature>
<evidence type="ECO:0000256" key="9">
    <source>
        <dbReference type="PROSITE-ProRule" id="PRU00042"/>
    </source>
</evidence>
<feature type="transmembrane region" description="Helical" evidence="11">
    <location>
        <begin position="225"/>
        <end position="243"/>
    </location>
</feature>
<feature type="transmembrane region" description="Helical" evidence="11">
    <location>
        <begin position="101"/>
        <end position="120"/>
    </location>
</feature>
<feature type="transmembrane region" description="Helical" evidence="11">
    <location>
        <begin position="174"/>
        <end position="198"/>
    </location>
</feature>
<comment type="subcellular location">
    <subcellularLocation>
        <location evidence="1">Cell membrane</location>
        <topology evidence="1">Multi-pass membrane protein</topology>
    </subcellularLocation>
</comment>
<evidence type="ECO:0008006" key="15">
    <source>
        <dbReference type="Google" id="ProtNLM"/>
    </source>
</evidence>
<dbReference type="FunFam" id="3.30.160.60:FF:001926">
    <property type="match status" value="2"/>
</dbReference>
<keyword evidence="6 11" id="KW-0472">Membrane</keyword>
<evidence type="ECO:0000256" key="1">
    <source>
        <dbReference type="ARBA" id="ARBA00004651"/>
    </source>
</evidence>
<feature type="transmembrane region" description="Helical" evidence="11">
    <location>
        <begin position="410"/>
        <end position="430"/>
    </location>
</feature>
<evidence type="ECO:0000256" key="3">
    <source>
        <dbReference type="ARBA" id="ARBA00022692"/>
    </source>
</evidence>
<evidence type="ECO:0000313" key="14">
    <source>
        <dbReference type="EMBL" id="EEN45070.1"/>
    </source>
</evidence>
<dbReference type="Gene3D" id="1.20.1070.10">
    <property type="entry name" value="Rhodopsin 7-helix transmembrane proteins"/>
    <property type="match status" value="1"/>
</dbReference>
<feature type="compositionally biased region" description="Basic and acidic residues" evidence="10">
    <location>
        <begin position="337"/>
        <end position="362"/>
    </location>
</feature>
<keyword evidence="9" id="KW-0862">Zinc</keyword>
<dbReference type="GO" id="GO:0008270">
    <property type="term" value="F:zinc ion binding"/>
    <property type="evidence" value="ECO:0007669"/>
    <property type="project" value="UniProtKB-KW"/>
</dbReference>
<dbReference type="PROSITE" id="PS50262">
    <property type="entry name" value="G_PROTEIN_RECEP_F1_2"/>
    <property type="match status" value="1"/>
</dbReference>
<keyword evidence="7" id="KW-0675">Receptor</keyword>
<evidence type="ECO:0000256" key="11">
    <source>
        <dbReference type="SAM" id="Phobius"/>
    </source>
</evidence>
<evidence type="ECO:0000256" key="10">
    <source>
        <dbReference type="SAM" id="MobiDB-lite"/>
    </source>
</evidence>
<dbReference type="PRINTS" id="PR00237">
    <property type="entry name" value="GPCRRHODOPSN"/>
</dbReference>
<feature type="transmembrane region" description="Helical" evidence="11">
    <location>
        <begin position="71"/>
        <end position="89"/>
    </location>
</feature>
<evidence type="ECO:0000256" key="4">
    <source>
        <dbReference type="ARBA" id="ARBA00022989"/>
    </source>
</evidence>
<dbReference type="InterPro" id="IPR000276">
    <property type="entry name" value="GPCR_Rhodpsn"/>
</dbReference>
<organism>
    <name type="scientific">Branchiostoma floridae</name>
    <name type="common">Florida lancelet</name>
    <name type="synonym">Amphioxus</name>
    <dbReference type="NCBI Taxonomy" id="7739"/>
    <lineage>
        <taxon>Eukaryota</taxon>
        <taxon>Metazoa</taxon>
        <taxon>Chordata</taxon>
        <taxon>Cephalochordata</taxon>
        <taxon>Leptocardii</taxon>
        <taxon>Amphioxiformes</taxon>
        <taxon>Branchiostomatidae</taxon>
        <taxon>Branchiostoma</taxon>
    </lineage>
</organism>
<dbReference type="Pfam" id="PF00001">
    <property type="entry name" value="7tm_1"/>
    <property type="match status" value="1"/>
</dbReference>
<dbReference type="CDD" id="cd00637">
    <property type="entry name" value="7tm_classA_rhodopsin-like"/>
    <property type="match status" value="1"/>
</dbReference>
<keyword evidence="2" id="KW-1003">Cell membrane</keyword>
<keyword evidence="4 11" id="KW-1133">Transmembrane helix</keyword>
<dbReference type="InterPro" id="IPR036236">
    <property type="entry name" value="Znf_C2H2_sf"/>
</dbReference>
<gene>
    <name evidence="14" type="ORF">BRAFLDRAFT_75037</name>
</gene>
<evidence type="ECO:0000259" key="13">
    <source>
        <dbReference type="PROSITE" id="PS50262"/>
    </source>
</evidence>
<dbReference type="EMBL" id="GG666662">
    <property type="protein sequence ID" value="EEN45070.1"/>
    <property type="molecule type" value="Genomic_DNA"/>
</dbReference>
<dbReference type="InterPro" id="IPR013087">
    <property type="entry name" value="Znf_C2H2_type"/>
</dbReference>
<dbReference type="GO" id="GO:0004930">
    <property type="term" value="F:G protein-coupled receptor activity"/>
    <property type="evidence" value="ECO:0007669"/>
    <property type="project" value="UniProtKB-KW"/>
</dbReference>
<name>C3ZQM4_BRAFL</name>
<feature type="domain" description="C2H2-type" evidence="12">
    <location>
        <begin position="47"/>
        <end position="69"/>
    </location>
</feature>
<feature type="transmembrane region" description="Helical" evidence="11">
    <location>
        <begin position="140"/>
        <end position="162"/>
    </location>
</feature>
<proteinExistence type="predicted"/>
<dbReference type="PROSITE" id="PS00028">
    <property type="entry name" value="ZINC_FINGER_C2H2_1"/>
    <property type="match status" value="2"/>
</dbReference>
<dbReference type="PANTHER" id="PTHR24228">
    <property type="entry name" value="B2 BRADYKININ RECEPTOR/ANGIOTENSIN II RECEPTOR"/>
    <property type="match status" value="1"/>
</dbReference>
<evidence type="ECO:0000259" key="12">
    <source>
        <dbReference type="PROSITE" id="PS50157"/>
    </source>
</evidence>
<dbReference type="Pfam" id="PF00096">
    <property type="entry name" value="zf-C2H2"/>
    <property type="match status" value="2"/>
</dbReference>
<dbReference type="Gene3D" id="3.30.160.60">
    <property type="entry name" value="Classic Zinc Finger"/>
    <property type="match status" value="2"/>
</dbReference>
<evidence type="ECO:0000256" key="6">
    <source>
        <dbReference type="ARBA" id="ARBA00023136"/>
    </source>
</evidence>
<dbReference type="SMART" id="SM00355">
    <property type="entry name" value="ZnF_C2H2"/>
    <property type="match status" value="2"/>
</dbReference>
<dbReference type="eggNOG" id="KOG3656">
    <property type="taxonomic scope" value="Eukaryota"/>
</dbReference>
<evidence type="ECO:0000256" key="8">
    <source>
        <dbReference type="ARBA" id="ARBA00023224"/>
    </source>
</evidence>
<dbReference type="GO" id="GO:0005886">
    <property type="term" value="C:plasma membrane"/>
    <property type="evidence" value="ECO:0007669"/>
    <property type="project" value="UniProtKB-SubCell"/>
</dbReference>
<accession>C3ZQM4</accession>
<keyword evidence="8" id="KW-0807">Transducer</keyword>
<keyword evidence="3 11" id="KW-0812">Transmembrane</keyword>
<evidence type="ECO:0000256" key="5">
    <source>
        <dbReference type="ARBA" id="ARBA00023040"/>
    </source>
</evidence>
<protein>
    <recommendedName>
        <fullName evidence="15">G-protein coupled receptors family 1 profile domain-containing protein</fullName>
    </recommendedName>
</protein>
<sequence>MDEHSKIAHIRTHTGEKPYKCEECSRQFSQLGVLKRHMLTHTGEKPYKCEECSRQFSRIGSLKSHLRTHKVTIVLTVVGGLLTILTIWTRPALRRLVNVPLVSLGCADILYATFFSPLWIHQILNPHWEPPAAMCWLMGYASPVLWGISLAHMLCIALQRYFKICTHSTRLNSTSALVVMLLLAWLVPIVSFLPLYLIEEVKVDPKLKRCALGNSDNVWAKIPPGILNLMLPYVAALVFYILIQNHVRKSKNRVQANAQGPSAGLVVQVVPVEIDSAGPSASTGIIKVTKPLKDMKGITLVGDGNSSSSIDGPKGKDCIEPGKPNGTDLVAAAADTCKQEQGKKSPSSDEKQNENDNNEPYRAKGITLNAATVSDQADKDEQQQRVVLGGKSQNSSAAERQITKMMMMLFAVYTICNLPIFLMGMFSSYVPGEAFTVGHLLASVSGALNPIVYGVMNKNIRQGYKHIWDRILNFIT</sequence>
<dbReference type="PROSITE" id="PS50157">
    <property type="entry name" value="ZINC_FINGER_C2H2_2"/>
    <property type="match status" value="2"/>
</dbReference>